<dbReference type="GO" id="GO:0006355">
    <property type="term" value="P:regulation of DNA-templated transcription"/>
    <property type="evidence" value="ECO:0007669"/>
    <property type="project" value="InterPro"/>
</dbReference>
<dbReference type="SMART" id="SM00421">
    <property type="entry name" value="HTH_LUXR"/>
    <property type="match status" value="1"/>
</dbReference>
<dbReference type="InterPro" id="IPR036693">
    <property type="entry name" value="TF_LuxR_autoind-bd_dom_sf"/>
</dbReference>
<dbReference type="InterPro" id="IPR036388">
    <property type="entry name" value="WH-like_DNA-bd_sf"/>
</dbReference>
<evidence type="ECO:0000256" key="1">
    <source>
        <dbReference type="ARBA" id="ARBA00023015"/>
    </source>
</evidence>
<evidence type="ECO:0000256" key="3">
    <source>
        <dbReference type="ARBA" id="ARBA00023163"/>
    </source>
</evidence>
<keyword evidence="6" id="KW-1185">Reference proteome</keyword>
<evidence type="ECO:0000259" key="4">
    <source>
        <dbReference type="PROSITE" id="PS50043"/>
    </source>
</evidence>
<evidence type="ECO:0000313" key="5">
    <source>
        <dbReference type="EMBL" id="NGX95802.1"/>
    </source>
</evidence>
<dbReference type="PANTHER" id="PTHR44688">
    <property type="entry name" value="DNA-BINDING TRANSCRIPTIONAL ACTIVATOR DEVR_DOSR"/>
    <property type="match status" value="1"/>
</dbReference>
<comment type="caution">
    <text evidence="5">The sequence shown here is derived from an EMBL/GenBank/DDBJ whole genome shotgun (WGS) entry which is preliminary data.</text>
</comment>
<dbReference type="AlphaFoldDB" id="A0A7C9RFS9"/>
<dbReference type="EMBL" id="JAAMRR010000589">
    <property type="protein sequence ID" value="NGX95802.1"/>
    <property type="molecule type" value="Genomic_DNA"/>
</dbReference>
<dbReference type="PANTHER" id="PTHR44688:SF16">
    <property type="entry name" value="DNA-BINDING TRANSCRIPTIONAL ACTIVATOR DEVR_DOSR"/>
    <property type="match status" value="1"/>
</dbReference>
<dbReference type="SUPFAM" id="SSF46894">
    <property type="entry name" value="C-terminal effector domain of the bipartite response regulators"/>
    <property type="match status" value="1"/>
</dbReference>
<dbReference type="InterPro" id="IPR016032">
    <property type="entry name" value="Sig_transdc_resp-reg_C-effctor"/>
</dbReference>
<feature type="domain" description="HTH luxR-type" evidence="4">
    <location>
        <begin position="168"/>
        <end position="233"/>
    </location>
</feature>
<dbReference type="Pfam" id="PF00196">
    <property type="entry name" value="GerE"/>
    <property type="match status" value="1"/>
</dbReference>
<dbReference type="Pfam" id="PF03472">
    <property type="entry name" value="Autoind_bind"/>
    <property type="match status" value="1"/>
</dbReference>
<protein>
    <submittedName>
        <fullName evidence="5">LuxR family transcriptional regulator</fullName>
    </submittedName>
</protein>
<dbReference type="PRINTS" id="PR00038">
    <property type="entry name" value="HTHLUXR"/>
</dbReference>
<keyword evidence="3" id="KW-0804">Transcription</keyword>
<gene>
    <name evidence="5" type="ORF">G4V63_11395</name>
</gene>
<reference evidence="5" key="1">
    <citation type="submission" date="2020-02" db="EMBL/GenBank/DDBJ databases">
        <title>Draft genome sequence of Candidatus Afipia apatlaquensis IBT-C3, a potential strain for decolorization of textile dyes.</title>
        <authorList>
            <person name="Sanchez-Reyes A."/>
            <person name="Breton-Deval L."/>
            <person name="Mangelson H."/>
            <person name="Sanchez-Flores A."/>
        </authorList>
    </citation>
    <scope>NUCLEOTIDE SEQUENCE [LARGE SCALE GENOMIC DNA]</scope>
    <source>
        <strain evidence="5">IBT-C3</strain>
    </source>
</reference>
<accession>A0A7C9RFS9</accession>
<keyword evidence="1" id="KW-0805">Transcription regulation</keyword>
<dbReference type="GO" id="GO:0003677">
    <property type="term" value="F:DNA binding"/>
    <property type="evidence" value="ECO:0007669"/>
    <property type="project" value="UniProtKB-KW"/>
</dbReference>
<proteinExistence type="predicted"/>
<evidence type="ECO:0000313" key="6">
    <source>
        <dbReference type="Proteomes" id="UP000480266"/>
    </source>
</evidence>
<dbReference type="Proteomes" id="UP000480266">
    <property type="component" value="Unassembled WGS sequence"/>
</dbReference>
<evidence type="ECO:0000256" key="2">
    <source>
        <dbReference type="ARBA" id="ARBA00023125"/>
    </source>
</evidence>
<dbReference type="InterPro" id="IPR005143">
    <property type="entry name" value="TF_LuxR_autoind-bd_dom"/>
</dbReference>
<dbReference type="SUPFAM" id="SSF75516">
    <property type="entry name" value="Pheromone-binding domain of LuxR-like quorum-sensing transcription factors"/>
    <property type="match status" value="1"/>
</dbReference>
<dbReference type="PROSITE" id="PS50043">
    <property type="entry name" value="HTH_LUXR_2"/>
    <property type="match status" value="1"/>
</dbReference>
<name>A0A7C9RFS9_9BRAD</name>
<organism evidence="5 6">
    <name type="scientific">Candidatus Afipia apatlaquensis</name>
    <dbReference type="NCBI Taxonomy" id="2712852"/>
    <lineage>
        <taxon>Bacteria</taxon>
        <taxon>Pseudomonadati</taxon>
        <taxon>Pseudomonadota</taxon>
        <taxon>Alphaproteobacteria</taxon>
        <taxon>Hyphomicrobiales</taxon>
        <taxon>Nitrobacteraceae</taxon>
        <taxon>Afipia</taxon>
    </lineage>
</organism>
<dbReference type="CDD" id="cd06170">
    <property type="entry name" value="LuxR_C_like"/>
    <property type="match status" value="1"/>
</dbReference>
<dbReference type="Gene3D" id="3.30.450.80">
    <property type="entry name" value="Transcription factor LuxR-like, autoinducer-binding domain"/>
    <property type="match status" value="1"/>
</dbReference>
<dbReference type="Gene3D" id="1.10.10.10">
    <property type="entry name" value="Winged helix-like DNA-binding domain superfamily/Winged helix DNA-binding domain"/>
    <property type="match status" value="1"/>
</dbReference>
<sequence>MRISRAPDAEAVKERLVETAAKFGFTSIFAGRVPAVHPPLSPEAVAGNVLVSTMPKDWSLRYLERGYLFRDPIVQLLRSKWYPFTWAHAYDLGAERADVEMIRGEASEFGLREGYVVPIGLLGGVQLAFSFGANSMDVSPDELGTLAFATNIAAGQLLELTASRSNQGEARLALVTARERDCLAWAAEGKTDWEIAAILGISVSTVRKHLASTREKLEAVNKYHAVALGIRSGLLR</sequence>
<keyword evidence="2" id="KW-0238">DNA-binding</keyword>
<dbReference type="InterPro" id="IPR000792">
    <property type="entry name" value="Tscrpt_reg_LuxR_C"/>
</dbReference>